<gene>
    <name evidence="2" type="primary">UPS2</name>
    <name evidence="2" type="ORF">H4R34_001018</name>
</gene>
<name>A0A9W8B657_9FUNG</name>
<reference evidence="2" key="1">
    <citation type="submission" date="2022-07" db="EMBL/GenBank/DDBJ databases">
        <title>Phylogenomic reconstructions and comparative analyses of Kickxellomycotina fungi.</title>
        <authorList>
            <person name="Reynolds N.K."/>
            <person name="Stajich J.E."/>
            <person name="Barry K."/>
            <person name="Grigoriev I.V."/>
            <person name="Crous P."/>
            <person name="Smith M.E."/>
        </authorList>
    </citation>
    <scope>NUCLEOTIDE SEQUENCE</scope>
    <source>
        <strain evidence="2">RSA 567</strain>
    </source>
</reference>
<dbReference type="AlphaFoldDB" id="A0A9W8B657"/>
<dbReference type="InterPro" id="IPR037365">
    <property type="entry name" value="Slowmo/Ups"/>
</dbReference>
<feature type="domain" description="PRELI/MSF1" evidence="1">
    <location>
        <begin position="1"/>
        <end position="174"/>
    </location>
</feature>
<dbReference type="PROSITE" id="PS50904">
    <property type="entry name" value="PRELI_MSF1"/>
    <property type="match status" value="1"/>
</dbReference>
<proteinExistence type="predicted"/>
<evidence type="ECO:0000259" key="1">
    <source>
        <dbReference type="PROSITE" id="PS50904"/>
    </source>
</evidence>
<dbReference type="Pfam" id="PF04707">
    <property type="entry name" value="PRELI"/>
    <property type="match status" value="1"/>
</dbReference>
<accession>A0A9W8B657</accession>
<dbReference type="EMBL" id="JANBQB010000039">
    <property type="protein sequence ID" value="KAJ1983827.1"/>
    <property type="molecule type" value="Genomic_DNA"/>
</dbReference>
<dbReference type="Proteomes" id="UP001151582">
    <property type="component" value="Unassembled WGS sequence"/>
</dbReference>
<dbReference type="GO" id="GO:0005758">
    <property type="term" value="C:mitochondrial intermembrane space"/>
    <property type="evidence" value="ECO:0007669"/>
    <property type="project" value="InterPro"/>
</dbReference>
<evidence type="ECO:0000313" key="3">
    <source>
        <dbReference type="Proteomes" id="UP001151582"/>
    </source>
</evidence>
<evidence type="ECO:0000313" key="2">
    <source>
        <dbReference type="EMBL" id="KAJ1983827.1"/>
    </source>
</evidence>
<comment type="caution">
    <text evidence="2">The sequence shown here is derived from an EMBL/GenBank/DDBJ whole genome shotgun (WGS) entry which is preliminary data.</text>
</comment>
<dbReference type="InterPro" id="IPR006797">
    <property type="entry name" value="PRELI/MSF1_dom"/>
</dbReference>
<dbReference type="OrthoDB" id="407630at2759"/>
<keyword evidence="3" id="KW-1185">Reference proteome</keyword>
<organism evidence="2 3">
    <name type="scientific">Dimargaris verticillata</name>
    <dbReference type="NCBI Taxonomy" id="2761393"/>
    <lineage>
        <taxon>Eukaryota</taxon>
        <taxon>Fungi</taxon>
        <taxon>Fungi incertae sedis</taxon>
        <taxon>Zoopagomycota</taxon>
        <taxon>Kickxellomycotina</taxon>
        <taxon>Dimargaritomycetes</taxon>
        <taxon>Dimargaritales</taxon>
        <taxon>Dimargaritaceae</taxon>
        <taxon>Dimargaris</taxon>
    </lineage>
</organism>
<dbReference type="PANTHER" id="PTHR11158">
    <property type="entry name" value="MSF1/PX19 RELATED"/>
    <property type="match status" value="1"/>
</dbReference>
<sequence>MKLFQAFHEYSHNWAAVTTAHWQKYPNEKTPHVVHVEVINRDLDPQTGVLRTERLIMCRQPCPAIVARILGVGDTNYVLEYSEIDPNNNVLKAVSTNLTLHDLLNVREEIVYRPNPDNLSRTLFDQSAAITAFGMISRVSSYIEDFSVKRFKDNAQSGKKAFEQVLERIVQSANNSNTLPTTAQAT</sequence>
<protein>
    <submittedName>
        <fullName evidence="2">Phospholipid metabolism protein</fullName>
    </submittedName>
</protein>